<dbReference type="Gene3D" id="1.10.20.10">
    <property type="entry name" value="Histone, subunit A"/>
    <property type="match status" value="1"/>
</dbReference>
<keyword evidence="4" id="KW-0805">Transcription regulation</keyword>
<dbReference type="CDD" id="cd08049">
    <property type="entry name" value="TAF8"/>
    <property type="match status" value="1"/>
</dbReference>
<gene>
    <name evidence="9" type="ORF">SLS55_003890</name>
</gene>
<comment type="caution">
    <text evidence="9">The sequence shown here is derived from an EMBL/GenBank/DDBJ whole genome shotgun (WGS) entry which is preliminary data.</text>
</comment>
<dbReference type="InterPro" id="IPR009072">
    <property type="entry name" value="Histone-fold"/>
</dbReference>
<protein>
    <recommendedName>
        <fullName evidence="3">Transcription initiation factor TFIID subunit 8</fullName>
    </recommendedName>
</protein>
<feature type="region of interest" description="Disordered" evidence="7">
    <location>
        <begin position="1"/>
        <end position="35"/>
    </location>
</feature>
<dbReference type="InterPro" id="IPR006565">
    <property type="entry name" value="BTP"/>
</dbReference>
<keyword evidence="5" id="KW-0804">Transcription</keyword>
<comment type="subcellular location">
    <subcellularLocation>
        <location evidence="1">Nucleus</location>
    </subcellularLocation>
</comment>
<dbReference type="PANTHER" id="PTHR46469:SF1">
    <property type="entry name" value="TRANSCRIPTION INITIATION FACTOR TFIID SUBUNIT 8"/>
    <property type="match status" value="1"/>
</dbReference>
<feature type="region of interest" description="Disordered" evidence="7">
    <location>
        <begin position="239"/>
        <end position="274"/>
    </location>
</feature>
<dbReference type="Pfam" id="PF10406">
    <property type="entry name" value="TAF8_C"/>
    <property type="match status" value="1"/>
</dbReference>
<evidence type="ECO:0000313" key="10">
    <source>
        <dbReference type="Proteomes" id="UP001430584"/>
    </source>
</evidence>
<dbReference type="PANTHER" id="PTHR46469">
    <property type="entry name" value="TRANSCRIPTION INITIATION FACTOR TFIID SUBUNIT 8"/>
    <property type="match status" value="1"/>
</dbReference>
<reference evidence="9 10" key="1">
    <citation type="submission" date="2024-02" db="EMBL/GenBank/DDBJ databases">
        <title>De novo assembly and annotation of 12 fungi associated with fruit tree decline syndrome in Ontario, Canada.</title>
        <authorList>
            <person name="Sulman M."/>
            <person name="Ellouze W."/>
            <person name="Ilyukhin E."/>
        </authorList>
    </citation>
    <scope>NUCLEOTIDE SEQUENCE [LARGE SCALE GENOMIC DNA]</scope>
    <source>
        <strain evidence="9 10">FDS-637</strain>
    </source>
</reference>
<feature type="domain" description="Bromodomain associated" evidence="8">
    <location>
        <begin position="62"/>
        <end position="137"/>
    </location>
</feature>
<evidence type="ECO:0000256" key="3">
    <source>
        <dbReference type="ARBA" id="ARBA00017307"/>
    </source>
</evidence>
<evidence type="ECO:0000256" key="7">
    <source>
        <dbReference type="SAM" id="MobiDB-lite"/>
    </source>
</evidence>
<dbReference type="RefSeq" id="XP_066633235.1">
    <property type="nucleotide sequence ID" value="XM_066775354.1"/>
</dbReference>
<evidence type="ECO:0000256" key="1">
    <source>
        <dbReference type="ARBA" id="ARBA00004123"/>
    </source>
</evidence>
<dbReference type="Proteomes" id="UP001430584">
    <property type="component" value="Unassembled WGS sequence"/>
</dbReference>
<proteinExistence type="inferred from homology"/>
<evidence type="ECO:0000256" key="4">
    <source>
        <dbReference type="ARBA" id="ARBA00023015"/>
    </source>
</evidence>
<evidence type="ECO:0000256" key="6">
    <source>
        <dbReference type="ARBA" id="ARBA00023242"/>
    </source>
</evidence>
<dbReference type="Pfam" id="PF07524">
    <property type="entry name" value="Bromo_TP"/>
    <property type="match status" value="1"/>
</dbReference>
<dbReference type="GeneID" id="92007975"/>
<dbReference type="EMBL" id="JAJVCZ030000004">
    <property type="protein sequence ID" value="KAL0260206.1"/>
    <property type="molecule type" value="Genomic_DNA"/>
</dbReference>
<sequence>MMPGLRFPDASSTQNHIAGTKRPLAPDDEQFSSKRRRVVRHGIRHKQPWREDPAVAAPQDEAFFQAQILRACSISLTAVGFESAKPTALEAFRAQVDEFMLHFLSDVRASMEHARRTTATPTDFARALAHTGYTASDLEPQLALPLPPAVALPPVPDAPPAEVPPPRLEAVLGAELSGAADKNARPYIPAHLPAFPSKHTWQATPVYSSRETDPRKIRERATQEGILAEQALRKLMAANRTGSSRRRALGGKDSAAAGGGGGEKRKSPPASKQMWEEAMREIIREDEMKRGDVIMGGMDDEQSGGDKTNDFVVDTGLLVNYDKKYWRKGAQSTAWS</sequence>
<evidence type="ECO:0000256" key="2">
    <source>
        <dbReference type="ARBA" id="ARBA00008767"/>
    </source>
</evidence>
<keyword evidence="10" id="KW-1185">Reference proteome</keyword>
<organism evidence="9 10">
    <name type="scientific">Diplodia seriata</name>
    <dbReference type="NCBI Taxonomy" id="420778"/>
    <lineage>
        <taxon>Eukaryota</taxon>
        <taxon>Fungi</taxon>
        <taxon>Dikarya</taxon>
        <taxon>Ascomycota</taxon>
        <taxon>Pezizomycotina</taxon>
        <taxon>Dothideomycetes</taxon>
        <taxon>Dothideomycetes incertae sedis</taxon>
        <taxon>Botryosphaeriales</taxon>
        <taxon>Botryosphaeriaceae</taxon>
        <taxon>Diplodia</taxon>
    </lineage>
</organism>
<accession>A0ABR3CIX9</accession>
<keyword evidence="6" id="KW-0539">Nucleus</keyword>
<evidence type="ECO:0000256" key="5">
    <source>
        <dbReference type="ARBA" id="ARBA00023163"/>
    </source>
</evidence>
<dbReference type="InterPro" id="IPR019473">
    <property type="entry name" value="TFIID_su8_C"/>
</dbReference>
<dbReference type="InterPro" id="IPR037818">
    <property type="entry name" value="TAF8"/>
</dbReference>
<evidence type="ECO:0000313" key="9">
    <source>
        <dbReference type="EMBL" id="KAL0260206.1"/>
    </source>
</evidence>
<dbReference type="CDD" id="cd00076">
    <property type="entry name" value="HFD_SF"/>
    <property type="match status" value="1"/>
</dbReference>
<evidence type="ECO:0000259" key="8">
    <source>
        <dbReference type="SMART" id="SM00576"/>
    </source>
</evidence>
<dbReference type="SMART" id="SM00576">
    <property type="entry name" value="BTP"/>
    <property type="match status" value="1"/>
</dbReference>
<comment type="similarity">
    <text evidence="2">Belongs to the TAF8 family.</text>
</comment>
<name>A0ABR3CIX9_9PEZI</name>